<evidence type="ECO:0000256" key="1">
    <source>
        <dbReference type="ARBA" id="ARBA00004141"/>
    </source>
</evidence>
<evidence type="ECO:0000256" key="9">
    <source>
        <dbReference type="ARBA" id="ARBA00032768"/>
    </source>
</evidence>
<comment type="caution">
    <text evidence="14">The sequence shown here is derived from an EMBL/GenBank/DDBJ whole genome shotgun (WGS) entry which is preliminary data.</text>
</comment>
<feature type="compositionally biased region" description="Basic and acidic residues" evidence="11">
    <location>
        <begin position="1"/>
        <end position="23"/>
    </location>
</feature>
<feature type="region of interest" description="Disordered" evidence="11">
    <location>
        <begin position="1"/>
        <end position="26"/>
    </location>
</feature>
<dbReference type="EMBL" id="JAHHHV010000026">
    <property type="protein sequence ID" value="MBW4464970.1"/>
    <property type="molecule type" value="Genomic_DNA"/>
</dbReference>
<evidence type="ECO:0000256" key="11">
    <source>
        <dbReference type="SAM" id="MobiDB-lite"/>
    </source>
</evidence>
<sequence>MVFVERIEQSNDNPSDPRNREVVHPPIDPQIGNLATPINSSPLARSLINNLSAYRSGISAQRRGLEVGLAHGYWLVGPFAYLNPLRHTEFTDVIGLASAIGMIIISTLAILLYAASNPPRPVATITANPPEAFNSPKGWNEYAKGFLIGGVAGAAIAYVLITNLGSFKALFNL</sequence>
<comment type="similarity">
    <text evidence="2">Belongs to the PsaL family.</text>
</comment>
<protein>
    <recommendedName>
        <fullName evidence="3">Photosystem I reaction center subunit XI</fullName>
    </recommendedName>
    <alternativeName>
        <fullName evidence="9">PSI subunit V</fullName>
    </alternativeName>
    <alternativeName>
        <fullName evidence="10">PSI-L</fullName>
    </alternativeName>
</protein>
<keyword evidence="5 12" id="KW-0812">Transmembrane</keyword>
<dbReference type="PANTHER" id="PTHR34803">
    <property type="entry name" value="PHOTOSYSTEM I REACTION CENTER SUBUNIT XI, CHLOROPLASTIC"/>
    <property type="match status" value="1"/>
</dbReference>
<feature type="domain" description="Photosystem I PsaL reaction centre subunit XI" evidence="13">
    <location>
        <begin position="23"/>
        <end position="164"/>
    </location>
</feature>
<evidence type="ECO:0000256" key="10">
    <source>
        <dbReference type="ARBA" id="ARBA00033437"/>
    </source>
</evidence>
<evidence type="ECO:0000256" key="7">
    <source>
        <dbReference type="ARBA" id="ARBA00022989"/>
    </source>
</evidence>
<reference evidence="14" key="2">
    <citation type="journal article" date="2022" name="Microbiol. Resour. Announc.">
        <title>Metagenome Sequencing to Explore Phylogenomics of Terrestrial Cyanobacteria.</title>
        <authorList>
            <person name="Ward R.D."/>
            <person name="Stajich J.E."/>
            <person name="Johansen J.R."/>
            <person name="Huntemann M."/>
            <person name="Clum A."/>
            <person name="Foster B."/>
            <person name="Foster B."/>
            <person name="Roux S."/>
            <person name="Palaniappan K."/>
            <person name="Varghese N."/>
            <person name="Mukherjee S."/>
            <person name="Reddy T.B.K."/>
            <person name="Daum C."/>
            <person name="Copeland A."/>
            <person name="Chen I.A."/>
            <person name="Ivanova N.N."/>
            <person name="Kyrpides N.C."/>
            <person name="Shapiro N."/>
            <person name="Eloe-Fadrosh E.A."/>
            <person name="Pietrasiak N."/>
        </authorList>
    </citation>
    <scope>NUCLEOTIDE SEQUENCE</scope>
    <source>
        <strain evidence="14">GSE-TBD4-15B</strain>
    </source>
</reference>
<comment type="subcellular location">
    <subcellularLocation>
        <location evidence="1">Membrane</location>
        <topology evidence="1">Multi-pass membrane protein</topology>
    </subcellularLocation>
</comment>
<feature type="transmembrane region" description="Helical" evidence="12">
    <location>
        <begin position="142"/>
        <end position="161"/>
    </location>
</feature>
<dbReference type="InterPro" id="IPR022980">
    <property type="entry name" value="PSI_suXI"/>
</dbReference>
<evidence type="ECO:0000256" key="12">
    <source>
        <dbReference type="SAM" id="Phobius"/>
    </source>
</evidence>
<evidence type="ECO:0000256" key="2">
    <source>
        <dbReference type="ARBA" id="ARBA00008820"/>
    </source>
</evidence>
<evidence type="ECO:0000259" key="13">
    <source>
        <dbReference type="Pfam" id="PF02605"/>
    </source>
</evidence>
<evidence type="ECO:0000256" key="6">
    <source>
        <dbReference type="ARBA" id="ARBA00022836"/>
    </source>
</evidence>
<dbReference type="PANTHER" id="PTHR34803:SF2">
    <property type="entry name" value="PHOTOSYSTEM I REACTION CENTER SUBUNIT XI, CHLOROPLASTIC"/>
    <property type="match status" value="1"/>
</dbReference>
<proteinExistence type="inferred from homology"/>
<dbReference type="Gene3D" id="1.20.1240.10">
    <property type="entry name" value="Photosystem I PsaL, reaction centre subunit XI"/>
    <property type="match status" value="1"/>
</dbReference>
<dbReference type="GO" id="GO:0009538">
    <property type="term" value="C:photosystem I reaction center"/>
    <property type="evidence" value="ECO:0007669"/>
    <property type="project" value="InterPro"/>
</dbReference>
<reference evidence="14" key="1">
    <citation type="submission" date="2021-05" db="EMBL/GenBank/DDBJ databases">
        <authorList>
            <person name="Pietrasiak N."/>
            <person name="Ward R."/>
            <person name="Stajich J.E."/>
            <person name="Kurbessoian T."/>
        </authorList>
    </citation>
    <scope>NUCLEOTIDE SEQUENCE</scope>
    <source>
        <strain evidence="14">GSE-TBD4-15B</strain>
    </source>
</reference>
<keyword evidence="4" id="KW-0602">Photosynthesis</keyword>
<dbReference type="AlphaFoldDB" id="A0A951U3V4"/>
<gene>
    <name evidence="14" type="ORF">KME07_05960</name>
</gene>
<evidence type="ECO:0000256" key="4">
    <source>
        <dbReference type="ARBA" id="ARBA00022531"/>
    </source>
</evidence>
<keyword evidence="6" id="KW-0603">Photosystem I</keyword>
<evidence type="ECO:0000256" key="8">
    <source>
        <dbReference type="ARBA" id="ARBA00023136"/>
    </source>
</evidence>
<name>A0A951U3V4_9CYAN</name>
<evidence type="ECO:0000313" key="14">
    <source>
        <dbReference type="EMBL" id="MBW4464970.1"/>
    </source>
</evidence>
<keyword evidence="7 12" id="KW-1133">Transmembrane helix</keyword>
<evidence type="ECO:0000256" key="5">
    <source>
        <dbReference type="ARBA" id="ARBA00022692"/>
    </source>
</evidence>
<feature type="transmembrane region" description="Helical" evidence="12">
    <location>
        <begin position="93"/>
        <end position="115"/>
    </location>
</feature>
<evidence type="ECO:0000256" key="3">
    <source>
        <dbReference type="ARBA" id="ARBA00019514"/>
    </source>
</evidence>
<accession>A0A951U3V4</accession>
<dbReference type="Pfam" id="PF02605">
    <property type="entry name" value="PsaL"/>
    <property type="match status" value="1"/>
</dbReference>
<organism evidence="14 15">
    <name type="scientific">Pegethrix bostrychoides GSE-TBD4-15B</name>
    <dbReference type="NCBI Taxonomy" id="2839662"/>
    <lineage>
        <taxon>Bacteria</taxon>
        <taxon>Bacillati</taxon>
        <taxon>Cyanobacteriota</taxon>
        <taxon>Cyanophyceae</taxon>
        <taxon>Oculatellales</taxon>
        <taxon>Oculatellaceae</taxon>
        <taxon>Pegethrix</taxon>
    </lineage>
</organism>
<dbReference type="SUPFAM" id="SSF81568">
    <property type="entry name" value="Photosystem I reaction center subunit XI, PsaL"/>
    <property type="match status" value="1"/>
</dbReference>
<dbReference type="GO" id="GO:0015979">
    <property type="term" value="P:photosynthesis"/>
    <property type="evidence" value="ECO:0007669"/>
    <property type="project" value="UniProtKB-KW"/>
</dbReference>
<dbReference type="InterPro" id="IPR003757">
    <property type="entry name" value="PSI_PsaL"/>
</dbReference>
<evidence type="ECO:0000313" key="15">
    <source>
        <dbReference type="Proteomes" id="UP000707356"/>
    </source>
</evidence>
<dbReference type="InterPro" id="IPR036592">
    <property type="entry name" value="PSI_PsaL_sf"/>
</dbReference>
<dbReference type="Proteomes" id="UP000707356">
    <property type="component" value="Unassembled WGS sequence"/>
</dbReference>
<keyword evidence="8 12" id="KW-0472">Membrane</keyword>